<dbReference type="EMBL" id="JBIACK010000001">
    <property type="protein sequence ID" value="MFE8699728.1"/>
    <property type="molecule type" value="Genomic_DNA"/>
</dbReference>
<evidence type="ECO:0000313" key="9">
    <source>
        <dbReference type="Proteomes" id="UP001601059"/>
    </source>
</evidence>
<keyword evidence="2" id="KW-1003">Cell membrane</keyword>
<organism evidence="8 9">
    <name type="scientific">Cytobacillus spartinae</name>
    <dbReference type="NCBI Taxonomy" id="3299023"/>
    <lineage>
        <taxon>Bacteria</taxon>
        <taxon>Bacillati</taxon>
        <taxon>Bacillota</taxon>
        <taxon>Bacilli</taxon>
        <taxon>Bacillales</taxon>
        <taxon>Bacillaceae</taxon>
        <taxon>Cytobacillus</taxon>
    </lineage>
</organism>
<dbReference type="InterPro" id="IPR051791">
    <property type="entry name" value="Pra-immunoreactive"/>
</dbReference>
<keyword evidence="3 6" id="KW-0812">Transmembrane</keyword>
<sequence>MENNNIAGTGIRFLASFLDALIFGVVFGLIFYATTGDYSVTWTQETTGQLIYYFYLTITPVLWGGYIIGKRICRIKVKRIDDGNVRLSNMILREVIGNYLLGTVTFGISILISIFMIMFRKDKRGIHDFIGGTHVVYSS</sequence>
<comment type="subcellular location">
    <subcellularLocation>
        <location evidence="1">Cell membrane</location>
        <topology evidence="1">Multi-pass membrane protein</topology>
    </subcellularLocation>
</comment>
<comment type="caution">
    <text evidence="8">The sequence shown here is derived from an EMBL/GenBank/DDBJ whole genome shotgun (WGS) entry which is preliminary data.</text>
</comment>
<feature type="transmembrane region" description="Helical" evidence="6">
    <location>
        <begin position="96"/>
        <end position="119"/>
    </location>
</feature>
<dbReference type="InterPro" id="IPR010432">
    <property type="entry name" value="RDD"/>
</dbReference>
<feature type="transmembrane region" description="Helical" evidence="6">
    <location>
        <begin position="52"/>
        <end position="69"/>
    </location>
</feature>
<feature type="domain" description="RDD" evidence="7">
    <location>
        <begin position="7"/>
        <end position="131"/>
    </location>
</feature>
<gene>
    <name evidence="8" type="ORF">ACFYKX_03715</name>
</gene>
<evidence type="ECO:0000256" key="3">
    <source>
        <dbReference type="ARBA" id="ARBA00022692"/>
    </source>
</evidence>
<evidence type="ECO:0000313" key="8">
    <source>
        <dbReference type="EMBL" id="MFE8699728.1"/>
    </source>
</evidence>
<evidence type="ECO:0000256" key="5">
    <source>
        <dbReference type="ARBA" id="ARBA00023136"/>
    </source>
</evidence>
<feature type="transmembrane region" description="Helical" evidence="6">
    <location>
        <begin position="12"/>
        <end position="32"/>
    </location>
</feature>
<dbReference type="Pfam" id="PF06271">
    <property type="entry name" value="RDD"/>
    <property type="match status" value="1"/>
</dbReference>
<evidence type="ECO:0000256" key="6">
    <source>
        <dbReference type="SAM" id="Phobius"/>
    </source>
</evidence>
<dbReference type="PANTHER" id="PTHR36115">
    <property type="entry name" value="PROLINE-RICH ANTIGEN HOMOLOG-RELATED"/>
    <property type="match status" value="1"/>
</dbReference>
<keyword evidence="5 6" id="KW-0472">Membrane</keyword>
<keyword evidence="4 6" id="KW-1133">Transmembrane helix</keyword>
<evidence type="ECO:0000256" key="2">
    <source>
        <dbReference type="ARBA" id="ARBA00022475"/>
    </source>
</evidence>
<accession>A0ABW6KAA1</accession>
<proteinExistence type="predicted"/>
<reference evidence="8 9" key="1">
    <citation type="submission" date="2024-08" db="EMBL/GenBank/DDBJ databases">
        <title>Two novel Cytobacillus novel species.</title>
        <authorList>
            <person name="Liu G."/>
        </authorList>
    </citation>
    <scope>NUCLEOTIDE SEQUENCE [LARGE SCALE GENOMIC DNA]</scope>
    <source>
        <strain evidence="8 9">FJAT-54145</strain>
    </source>
</reference>
<evidence type="ECO:0000256" key="4">
    <source>
        <dbReference type="ARBA" id="ARBA00022989"/>
    </source>
</evidence>
<protein>
    <submittedName>
        <fullName evidence="8">RDD family protein</fullName>
    </submittedName>
</protein>
<evidence type="ECO:0000259" key="7">
    <source>
        <dbReference type="Pfam" id="PF06271"/>
    </source>
</evidence>
<dbReference type="Proteomes" id="UP001601059">
    <property type="component" value="Unassembled WGS sequence"/>
</dbReference>
<name>A0ABW6KAA1_9BACI</name>
<evidence type="ECO:0000256" key="1">
    <source>
        <dbReference type="ARBA" id="ARBA00004651"/>
    </source>
</evidence>
<dbReference type="RefSeq" id="WP_389358170.1">
    <property type="nucleotide sequence ID" value="NZ_JBIACK010000001.1"/>
</dbReference>
<keyword evidence="9" id="KW-1185">Reference proteome</keyword>